<dbReference type="AlphaFoldDB" id="A0A4R5W4V9"/>
<dbReference type="CDD" id="cd08041">
    <property type="entry name" value="OBF_kDNA_ligase_like"/>
    <property type="match status" value="1"/>
</dbReference>
<dbReference type="PANTHER" id="PTHR47810:SF1">
    <property type="entry name" value="DNA LIGASE B"/>
    <property type="match status" value="1"/>
</dbReference>
<reference evidence="7 8" key="1">
    <citation type="submission" date="2019-03" db="EMBL/GenBank/DDBJ databases">
        <title>Sapientia aquatica gen. nov., sp. nov., isolated from a crater lake.</title>
        <authorList>
            <person name="Felfoldi T."/>
            <person name="Szabo A."/>
            <person name="Toth E."/>
            <person name="Schumann P."/>
            <person name="Keki Z."/>
            <person name="Marialigeti K."/>
            <person name="Mathe I."/>
        </authorList>
    </citation>
    <scope>NUCLEOTIDE SEQUENCE [LARGE SCALE GENOMIC DNA]</scope>
    <source>
        <strain evidence="7 8">SA-152</strain>
    </source>
</reference>
<keyword evidence="8" id="KW-1185">Reference proteome</keyword>
<proteinExistence type="predicted"/>
<dbReference type="CDD" id="cd07896">
    <property type="entry name" value="Adenylation_kDNA_ligase_like"/>
    <property type="match status" value="1"/>
</dbReference>
<dbReference type="SUPFAM" id="SSF50249">
    <property type="entry name" value="Nucleic acid-binding proteins"/>
    <property type="match status" value="1"/>
</dbReference>
<dbReference type="PANTHER" id="PTHR47810">
    <property type="entry name" value="DNA LIGASE"/>
    <property type="match status" value="1"/>
</dbReference>
<dbReference type="Gene3D" id="2.40.50.140">
    <property type="entry name" value="Nucleic acid-binding proteins"/>
    <property type="match status" value="1"/>
</dbReference>
<dbReference type="InterPro" id="IPR050326">
    <property type="entry name" value="NAD_dep_DNA_ligaseB"/>
</dbReference>
<gene>
    <name evidence="7" type="ORF">E2I14_00935</name>
</gene>
<name>A0A4R5W4V9_9BURK</name>
<dbReference type="InterPro" id="IPR012340">
    <property type="entry name" value="NA-bd_OB-fold"/>
</dbReference>
<dbReference type="OrthoDB" id="9782700at2"/>
<protein>
    <submittedName>
        <fullName evidence="7">DNA ligase</fullName>
    </submittedName>
</protein>
<feature type="chain" id="PRO_5020751518" evidence="5">
    <location>
        <begin position="28"/>
        <end position="300"/>
    </location>
</feature>
<evidence type="ECO:0000256" key="5">
    <source>
        <dbReference type="SAM" id="SignalP"/>
    </source>
</evidence>
<dbReference type="GO" id="GO:0006260">
    <property type="term" value="P:DNA replication"/>
    <property type="evidence" value="ECO:0007669"/>
    <property type="project" value="UniProtKB-KW"/>
</dbReference>
<accession>A0A4R5W4V9</accession>
<dbReference type="SUPFAM" id="SSF56091">
    <property type="entry name" value="DNA ligase/mRNA capping enzyme, catalytic domain"/>
    <property type="match status" value="1"/>
</dbReference>
<evidence type="ECO:0000256" key="4">
    <source>
        <dbReference type="ARBA" id="ARBA00023204"/>
    </source>
</evidence>
<dbReference type="InterPro" id="IPR029319">
    <property type="entry name" value="DNA_ligase_OB"/>
</dbReference>
<keyword evidence="3" id="KW-0227">DNA damage</keyword>
<feature type="domain" description="DNA ligase OB-like" evidence="6">
    <location>
        <begin position="232"/>
        <end position="297"/>
    </location>
</feature>
<evidence type="ECO:0000313" key="7">
    <source>
        <dbReference type="EMBL" id="TDK68147.1"/>
    </source>
</evidence>
<keyword evidence="2" id="KW-0235">DNA replication</keyword>
<dbReference type="EMBL" id="SMYL01000001">
    <property type="protein sequence ID" value="TDK68147.1"/>
    <property type="molecule type" value="Genomic_DNA"/>
</dbReference>
<keyword evidence="1 7" id="KW-0436">Ligase</keyword>
<dbReference type="Gene3D" id="3.30.470.30">
    <property type="entry name" value="DNA ligase/mRNA capping enzyme"/>
    <property type="match status" value="1"/>
</dbReference>
<dbReference type="Gene3D" id="3.30.1490.70">
    <property type="match status" value="1"/>
</dbReference>
<dbReference type="Pfam" id="PF14743">
    <property type="entry name" value="DNA_ligase_OB_2"/>
    <property type="match status" value="1"/>
</dbReference>
<dbReference type="Proteomes" id="UP000294829">
    <property type="component" value="Unassembled WGS sequence"/>
</dbReference>
<keyword evidence="4" id="KW-0234">DNA repair</keyword>
<evidence type="ECO:0000256" key="2">
    <source>
        <dbReference type="ARBA" id="ARBA00022705"/>
    </source>
</evidence>
<organism evidence="7 8">
    <name type="scientific">Sapientia aquatica</name>
    <dbReference type="NCBI Taxonomy" id="1549640"/>
    <lineage>
        <taxon>Bacteria</taxon>
        <taxon>Pseudomonadati</taxon>
        <taxon>Pseudomonadota</taxon>
        <taxon>Betaproteobacteria</taxon>
        <taxon>Burkholderiales</taxon>
        <taxon>Oxalobacteraceae</taxon>
        <taxon>Sapientia</taxon>
    </lineage>
</organism>
<dbReference type="NCBIfam" id="NF006592">
    <property type="entry name" value="PRK09125.1"/>
    <property type="match status" value="1"/>
</dbReference>
<evidence type="ECO:0000313" key="8">
    <source>
        <dbReference type="Proteomes" id="UP000294829"/>
    </source>
</evidence>
<evidence type="ECO:0000256" key="1">
    <source>
        <dbReference type="ARBA" id="ARBA00022598"/>
    </source>
</evidence>
<feature type="signal peptide" evidence="5">
    <location>
        <begin position="1"/>
        <end position="27"/>
    </location>
</feature>
<evidence type="ECO:0000256" key="3">
    <source>
        <dbReference type="ARBA" id="ARBA00022763"/>
    </source>
</evidence>
<keyword evidence="5" id="KW-0732">Signal</keyword>
<evidence type="ECO:0000259" key="6">
    <source>
        <dbReference type="Pfam" id="PF14743"/>
    </source>
</evidence>
<sequence>MSPKFSLRIIPSMLLLCGMLSSFSVISAAYSADYLSDARSANAAKPELLLAQTYRANVDLAAYLVSEKLDGVRAIWDGKVLRFRSGKLIPAPAWFSAGFPDHPMDGELWMGRGRFDQVSAATRREIPSDDEWKQISYQVVELPRGQGSYNERLSSLAISITSAKVPWLQLLDQFQVTDEEQLQSTLKNIVQNKGEGLMLHRSDALWQTGRSDVLLKLKLQSDAEATVIGYVPGKGKYLGLTGALLVEMPNGTRFKLGSGLRDEMRRNPPAVGAIVTYRYRDITPKGIPRFASFWRVREDE</sequence>
<dbReference type="RefSeq" id="WP_133324527.1">
    <property type="nucleotide sequence ID" value="NZ_SMYL01000001.1"/>
</dbReference>
<dbReference type="GO" id="GO:0006281">
    <property type="term" value="P:DNA repair"/>
    <property type="evidence" value="ECO:0007669"/>
    <property type="project" value="UniProtKB-KW"/>
</dbReference>
<dbReference type="GO" id="GO:0016874">
    <property type="term" value="F:ligase activity"/>
    <property type="evidence" value="ECO:0007669"/>
    <property type="project" value="UniProtKB-KW"/>
</dbReference>
<comment type="caution">
    <text evidence="7">The sequence shown here is derived from an EMBL/GenBank/DDBJ whole genome shotgun (WGS) entry which is preliminary data.</text>
</comment>